<comment type="caution">
    <text evidence="5">The sequence shown here is derived from an EMBL/GenBank/DDBJ whole genome shotgun (WGS) entry which is preliminary data.</text>
</comment>
<dbReference type="Proteomes" id="UP001150907">
    <property type="component" value="Unassembled WGS sequence"/>
</dbReference>
<dbReference type="EMBL" id="JANBQF010000523">
    <property type="protein sequence ID" value="KAJ2000503.1"/>
    <property type="molecule type" value="Genomic_DNA"/>
</dbReference>
<protein>
    <recommendedName>
        <fullName evidence="4">Cation-transporting P-type ATPase N-terminal domain-containing protein</fullName>
    </recommendedName>
</protein>
<dbReference type="GO" id="GO:0005391">
    <property type="term" value="F:P-type sodium:potassium-exchanging transporter activity"/>
    <property type="evidence" value="ECO:0007669"/>
    <property type="project" value="TreeGrafter"/>
</dbReference>
<dbReference type="PANTHER" id="PTHR43294">
    <property type="entry name" value="SODIUM/POTASSIUM-TRANSPORTING ATPASE SUBUNIT ALPHA"/>
    <property type="match status" value="1"/>
</dbReference>
<accession>A0A9W8BEM6</accession>
<dbReference type="InterPro" id="IPR059000">
    <property type="entry name" value="ATPase_P-type_domA"/>
</dbReference>
<feature type="transmembrane region" description="Helical" evidence="3">
    <location>
        <begin position="386"/>
        <end position="407"/>
    </location>
</feature>
<keyword evidence="3" id="KW-0472">Membrane</keyword>
<dbReference type="AlphaFoldDB" id="A0A9W8BEM6"/>
<dbReference type="SUPFAM" id="SSF81653">
    <property type="entry name" value="Calcium ATPase, transduction domain A"/>
    <property type="match status" value="1"/>
</dbReference>
<dbReference type="SUPFAM" id="SSF81665">
    <property type="entry name" value="Calcium ATPase, transmembrane domain M"/>
    <property type="match status" value="1"/>
</dbReference>
<dbReference type="PANTHER" id="PTHR43294:SF21">
    <property type="entry name" value="CATION TRANSPORTING ATPASE"/>
    <property type="match status" value="1"/>
</dbReference>
<comment type="subcellular location">
    <subcellularLocation>
        <location evidence="1">Cell membrane</location>
        <topology evidence="1">Multi-pass membrane protein</topology>
    </subcellularLocation>
</comment>
<feature type="domain" description="Cation-transporting P-type ATPase N-terminal" evidence="4">
    <location>
        <begin position="98"/>
        <end position="171"/>
    </location>
</feature>
<feature type="transmembrane region" description="Helical" evidence="3">
    <location>
        <begin position="181"/>
        <end position="201"/>
    </location>
</feature>
<dbReference type="Gene3D" id="1.20.1110.10">
    <property type="entry name" value="Calcium-transporting ATPase, transmembrane domain"/>
    <property type="match status" value="1"/>
</dbReference>
<dbReference type="Pfam" id="PF00690">
    <property type="entry name" value="Cation_ATPase_N"/>
    <property type="match status" value="1"/>
</dbReference>
<dbReference type="InterPro" id="IPR008250">
    <property type="entry name" value="ATPase_P-typ_transduc_dom_A_sf"/>
</dbReference>
<dbReference type="OrthoDB" id="158672at2759"/>
<dbReference type="GO" id="GO:0006883">
    <property type="term" value="P:intracellular sodium ion homeostasis"/>
    <property type="evidence" value="ECO:0007669"/>
    <property type="project" value="TreeGrafter"/>
</dbReference>
<keyword evidence="3" id="KW-1133">Transmembrane helix</keyword>
<feature type="transmembrane region" description="Helical" evidence="3">
    <location>
        <begin position="344"/>
        <end position="366"/>
    </location>
</feature>
<gene>
    <name evidence="5" type="ORF">H4R26_004590</name>
</gene>
<dbReference type="Pfam" id="PF00122">
    <property type="entry name" value="E1-E2_ATPase"/>
    <property type="match status" value="1"/>
</dbReference>
<evidence type="ECO:0000313" key="6">
    <source>
        <dbReference type="Proteomes" id="UP001150907"/>
    </source>
</evidence>
<name>A0A9W8BEM6_9FUNG</name>
<dbReference type="GO" id="GO:1990573">
    <property type="term" value="P:potassium ion import across plasma membrane"/>
    <property type="evidence" value="ECO:0007669"/>
    <property type="project" value="TreeGrafter"/>
</dbReference>
<evidence type="ECO:0000256" key="2">
    <source>
        <dbReference type="ARBA" id="ARBA00022475"/>
    </source>
</evidence>
<dbReference type="InterPro" id="IPR004014">
    <property type="entry name" value="ATPase_P-typ_cation-transptr_N"/>
</dbReference>
<keyword evidence="6" id="KW-1185">Reference proteome</keyword>
<keyword evidence="3" id="KW-0812">Transmembrane</keyword>
<evidence type="ECO:0000313" key="5">
    <source>
        <dbReference type="EMBL" id="KAJ2000503.1"/>
    </source>
</evidence>
<keyword evidence="2" id="KW-1003">Cell membrane</keyword>
<evidence type="ECO:0000256" key="1">
    <source>
        <dbReference type="ARBA" id="ARBA00004651"/>
    </source>
</evidence>
<organism evidence="5 6">
    <name type="scientific">Coemansia thaxteri</name>
    <dbReference type="NCBI Taxonomy" id="2663907"/>
    <lineage>
        <taxon>Eukaryota</taxon>
        <taxon>Fungi</taxon>
        <taxon>Fungi incertae sedis</taxon>
        <taxon>Zoopagomycota</taxon>
        <taxon>Kickxellomycotina</taxon>
        <taxon>Kickxellomycetes</taxon>
        <taxon>Kickxellales</taxon>
        <taxon>Kickxellaceae</taxon>
        <taxon>Coemansia</taxon>
    </lineage>
</organism>
<dbReference type="SMART" id="SM00831">
    <property type="entry name" value="Cation_ATPase_N"/>
    <property type="match status" value="1"/>
</dbReference>
<sequence>MEIQIANDQEAPVASGPVARLERNLTIEYRTLSIQISRHVQQPHQPKHPRRALRSSLSWWGRLCSLLPLRKAHEQRRADHAEQEARLEATAGELSEFKFHLGTVDETLTMFGTSPIQGLEDSAVKRRRERDGPNMLSSPPNRILLKIFSWLFSGFCPLLWIAALFVWIAWKPLGNPPNTQYLALGIAILIAIVLQASFSAWQEWTTSRVMASITGMLPVETVVTRNGATTTIVATDLVQGDIVHIRGGDKIPADLRLIEVSRDLRFDRSMLTGESDAVVATVNYTDENCLETRNIAVMGTHATQGSGIGVVIGTGDSTVMGRIAKMTTSNKSEKTLLQIEVTRFVIIIAVLSLIVGTTLLVMWAAWLRHSYPTFLLLSDTLVNSTGVIVALMPMGLPICLTLTLTLIAKRMQRQNVLVKNLTTVETLGSVN</sequence>
<dbReference type="GO" id="GO:0005886">
    <property type="term" value="C:plasma membrane"/>
    <property type="evidence" value="ECO:0007669"/>
    <property type="project" value="UniProtKB-SubCell"/>
</dbReference>
<feature type="non-terminal residue" evidence="5">
    <location>
        <position position="431"/>
    </location>
</feature>
<dbReference type="Gene3D" id="2.70.150.10">
    <property type="entry name" value="Calcium-transporting ATPase, cytoplasmic transduction domain A"/>
    <property type="match status" value="1"/>
</dbReference>
<dbReference type="InterPro" id="IPR023298">
    <property type="entry name" value="ATPase_P-typ_TM_dom_sf"/>
</dbReference>
<evidence type="ECO:0000259" key="4">
    <source>
        <dbReference type="SMART" id="SM00831"/>
    </source>
</evidence>
<dbReference type="GO" id="GO:0036376">
    <property type="term" value="P:sodium ion export across plasma membrane"/>
    <property type="evidence" value="ECO:0007669"/>
    <property type="project" value="TreeGrafter"/>
</dbReference>
<dbReference type="GO" id="GO:1902600">
    <property type="term" value="P:proton transmembrane transport"/>
    <property type="evidence" value="ECO:0007669"/>
    <property type="project" value="TreeGrafter"/>
</dbReference>
<dbReference type="InterPro" id="IPR050510">
    <property type="entry name" value="Cation_transp_ATPase_P-type"/>
</dbReference>
<dbReference type="GO" id="GO:0030007">
    <property type="term" value="P:intracellular potassium ion homeostasis"/>
    <property type="evidence" value="ECO:0007669"/>
    <property type="project" value="TreeGrafter"/>
</dbReference>
<proteinExistence type="predicted"/>
<feature type="transmembrane region" description="Helical" evidence="3">
    <location>
        <begin position="143"/>
        <end position="169"/>
    </location>
</feature>
<reference evidence="5" key="1">
    <citation type="submission" date="2022-07" db="EMBL/GenBank/DDBJ databases">
        <title>Phylogenomic reconstructions and comparative analyses of Kickxellomycotina fungi.</title>
        <authorList>
            <person name="Reynolds N.K."/>
            <person name="Stajich J.E."/>
            <person name="Barry K."/>
            <person name="Grigoriev I.V."/>
            <person name="Crous P."/>
            <person name="Smith M.E."/>
        </authorList>
    </citation>
    <scope>NUCLEOTIDE SEQUENCE</scope>
    <source>
        <strain evidence="5">IMI 214461</strain>
    </source>
</reference>
<evidence type="ECO:0000256" key="3">
    <source>
        <dbReference type="SAM" id="Phobius"/>
    </source>
</evidence>